<protein>
    <recommendedName>
        <fullName evidence="4">DUF2621 domain-containing protein</fullName>
    </recommendedName>
</protein>
<reference evidence="2 3" key="1">
    <citation type="submission" date="2020-07" db="EMBL/GenBank/DDBJ databases">
        <authorList>
            <person name="Criscuolo A."/>
        </authorList>
    </citation>
    <scope>NUCLEOTIDE SEQUENCE [LARGE SCALE GENOMIC DNA]</scope>
    <source>
        <strain evidence="3">CIP 111030</strain>
    </source>
</reference>
<dbReference type="AlphaFoldDB" id="A0A6V7RF34"/>
<dbReference type="InterPro" id="IPR020203">
    <property type="entry name" value="YneK"/>
</dbReference>
<feature type="transmembrane region" description="Helical" evidence="1">
    <location>
        <begin position="6"/>
        <end position="29"/>
    </location>
</feature>
<organism evidence="2 3">
    <name type="scientific">Phocicoccus schoeneichii</name>
    <dbReference type="NCBI Taxonomy" id="1812261"/>
    <lineage>
        <taxon>Bacteria</taxon>
        <taxon>Bacillati</taxon>
        <taxon>Bacillota</taxon>
        <taxon>Bacilli</taxon>
        <taxon>Bacillales</taxon>
        <taxon>Salinicoccaceae</taxon>
        <taxon>Phocicoccus</taxon>
    </lineage>
</organism>
<evidence type="ECO:0000256" key="1">
    <source>
        <dbReference type="SAM" id="Phobius"/>
    </source>
</evidence>
<comment type="caution">
    <text evidence="2">The sequence shown here is derived from an EMBL/GenBank/DDBJ whole genome shotgun (WGS) entry which is preliminary data.</text>
</comment>
<keyword evidence="1" id="KW-0812">Transmembrane</keyword>
<proteinExistence type="predicted"/>
<evidence type="ECO:0000313" key="2">
    <source>
        <dbReference type="EMBL" id="CAD2076513.1"/>
    </source>
</evidence>
<name>A0A6V7RF34_9BACL</name>
<accession>A0A6V7RF34</accession>
<evidence type="ECO:0000313" key="3">
    <source>
        <dbReference type="Proteomes" id="UP000521032"/>
    </source>
</evidence>
<dbReference type="RefSeq" id="WP_186087332.1">
    <property type="nucleotide sequence ID" value="NZ_BMDB01000001.1"/>
</dbReference>
<evidence type="ECO:0008006" key="4">
    <source>
        <dbReference type="Google" id="ProtNLM"/>
    </source>
</evidence>
<gene>
    <name evidence="2" type="ORF">JEOSCH030_01091</name>
</gene>
<keyword evidence="3" id="KW-1185">Reference proteome</keyword>
<keyword evidence="1" id="KW-0472">Membrane</keyword>
<dbReference type="Pfam" id="PF11084">
    <property type="entry name" value="DUF2621"/>
    <property type="match status" value="1"/>
</dbReference>
<sequence length="168" mass="19770">MYADWVMILIAVWGFIMIGLLAIGGYFMFRKFLKALPREDGYSELDWQEYYINEALPLWNEEAKDLLNELVSPVPELFRDVAKQRIAGRISKIALDEKVDTISLDQIMKGYIIATPKRDHKFMKKKLNELGIDYTDYLELFELADDEKQKFSIFEQTELVTKKSRQED</sequence>
<dbReference type="EMBL" id="CAJEWE010000010">
    <property type="protein sequence ID" value="CAD2076513.1"/>
    <property type="molecule type" value="Genomic_DNA"/>
</dbReference>
<keyword evidence="1" id="KW-1133">Transmembrane helix</keyword>
<dbReference type="Proteomes" id="UP000521032">
    <property type="component" value="Unassembled WGS sequence"/>
</dbReference>